<reference evidence="3" key="1">
    <citation type="submission" date="2024-07" db="EMBL/GenBank/DDBJ databases">
        <title>Two chromosome-level genome assemblies of Korean endemic species Abeliophyllum distichum and Forsythia ovata (Oleaceae).</title>
        <authorList>
            <person name="Jang H."/>
        </authorList>
    </citation>
    <scope>NUCLEOTIDE SEQUENCE [LARGE SCALE GENOMIC DNA]</scope>
</reference>
<keyword evidence="3" id="KW-1185">Reference proteome</keyword>
<name>A0ABD1QGF0_9LAMI</name>
<dbReference type="EMBL" id="JBFOLK010000011">
    <property type="protein sequence ID" value="KAL2475308.1"/>
    <property type="molecule type" value="Genomic_DNA"/>
</dbReference>
<dbReference type="Proteomes" id="UP001604336">
    <property type="component" value="Unassembled WGS sequence"/>
</dbReference>
<evidence type="ECO:0000256" key="1">
    <source>
        <dbReference type="SAM" id="MobiDB-lite"/>
    </source>
</evidence>
<dbReference type="AlphaFoldDB" id="A0ABD1QGF0"/>
<evidence type="ECO:0000313" key="2">
    <source>
        <dbReference type="EMBL" id="KAL2475308.1"/>
    </source>
</evidence>
<gene>
    <name evidence="2" type="ORF">Adt_36044</name>
</gene>
<proteinExistence type="predicted"/>
<sequence length="151" mass="17733">MTETKSETHEEHLRKVDKEMGDLSTAYREISSKIKSSDLTLKVLCNRQEKFENIMTEMNQKYKMLVAMIAHISGSKNEDEDKQTENSAPQNMSGHGLDSNRLGPTPTYQVRDENRMNIRLPKIDFPYFNGDEPRKWIRKARKYFQLHHVTE</sequence>
<comment type="caution">
    <text evidence="2">The sequence shown here is derived from an EMBL/GenBank/DDBJ whole genome shotgun (WGS) entry which is preliminary data.</text>
</comment>
<accession>A0ABD1QGF0</accession>
<organism evidence="2 3">
    <name type="scientific">Abeliophyllum distichum</name>
    <dbReference type="NCBI Taxonomy" id="126358"/>
    <lineage>
        <taxon>Eukaryota</taxon>
        <taxon>Viridiplantae</taxon>
        <taxon>Streptophyta</taxon>
        <taxon>Embryophyta</taxon>
        <taxon>Tracheophyta</taxon>
        <taxon>Spermatophyta</taxon>
        <taxon>Magnoliopsida</taxon>
        <taxon>eudicotyledons</taxon>
        <taxon>Gunneridae</taxon>
        <taxon>Pentapetalae</taxon>
        <taxon>asterids</taxon>
        <taxon>lamiids</taxon>
        <taxon>Lamiales</taxon>
        <taxon>Oleaceae</taxon>
        <taxon>Forsythieae</taxon>
        <taxon>Abeliophyllum</taxon>
    </lineage>
</organism>
<feature type="region of interest" description="Disordered" evidence="1">
    <location>
        <begin position="74"/>
        <end position="108"/>
    </location>
</feature>
<evidence type="ECO:0000313" key="3">
    <source>
        <dbReference type="Proteomes" id="UP001604336"/>
    </source>
</evidence>
<protein>
    <submittedName>
        <fullName evidence="2">Uncharacterized protein</fullName>
    </submittedName>
</protein>